<evidence type="ECO:0000256" key="1">
    <source>
        <dbReference type="SAM" id="Coils"/>
    </source>
</evidence>
<dbReference type="RefSeq" id="XP_019011059.1">
    <property type="nucleotide sequence ID" value="XM_019156101.1"/>
</dbReference>
<protein>
    <submittedName>
        <fullName evidence="2">Uncharacterized protein</fullName>
    </submittedName>
</protein>
<evidence type="ECO:0000313" key="4">
    <source>
        <dbReference type="Proteomes" id="UP000094020"/>
    </source>
</evidence>
<gene>
    <name evidence="2" type="ORF">I206_04367</name>
    <name evidence="3" type="ORF">I206_104057</name>
</gene>
<keyword evidence="1" id="KW-0175">Coiled coil</keyword>
<sequence>MSTSATRASSTEPRGVISQFLASFPPPSGFAASSIDRQHYEQKNINFLDEYGREKCGRWRTFGEILTDVEDICDKDSKTVFVTWNNSESPMDPPLGIQLTGYQSRTLLHGSVMTAASANHDYGTVALIEVLRALDGQYKQPVTKTDIQSMRSSMQEARTAYPQFEGDMKRLSEALEQATSLQETLRAFKIDLSAVSSMQRPPALVKFLKDKEARKELKEALRSIEASANAINLNDLTARLNPRYQDAISRSLATLLDLIRAEENSVAQRRHSSAAYIQTEDQDTLRLDWLINKRLFKAVLQRDLTVGEEVSLMSPSYKAEYQQYILGSESKIIEPSARERLCRLTEHYMMDDPDMAACTKSLALLPETCSLAERHGVVPSQIKSEVRSLIQNPGDHLVLEASKRRSDSKKGYRTGLTIAEFNETIDPWVFAKGILLRKYPEIDLTDRKQVESLLPPRAVQAYRDASSKAD</sequence>
<keyword evidence="4" id="KW-1185">Reference proteome</keyword>
<dbReference type="KEGG" id="kpin:30172736"/>
<reference evidence="3" key="4">
    <citation type="submission" date="2024-02" db="EMBL/GenBank/DDBJ databases">
        <title>Comparative genomics of Cryptococcus and Kwoniella reveals pathogenesis evolution and contrasting modes of karyotype evolution via chromosome fusion or intercentromeric recombination.</title>
        <authorList>
            <person name="Coelho M.A."/>
            <person name="David-Palma M."/>
            <person name="Shea T."/>
            <person name="Bowers K."/>
            <person name="McGinley-Smith S."/>
            <person name="Mohammad A.W."/>
            <person name="Gnirke A."/>
            <person name="Yurkov A.M."/>
            <person name="Nowrousian M."/>
            <person name="Sun S."/>
            <person name="Cuomo C.A."/>
            <person name="Heitman J."/>
        </authorList>
    </citation>
    <scope>NUCLEOTIDE SEQUENCE</scope>
    <source>
        <strain evidence="3">CBS 10737</strain>
    </source>
</reference>
<dbReference type="AlphaFoldDB" id="A0A1B9I2R0"/>
<proteinExistence type="predicted"/>
<dbReference type="EMBL" id="KI894011">
    <property type="protein sequence ID" value="OCF49840.1"/>
    <property type="molecule type" value="Genomic_DNA"/>
</dbReference>
<evidence type="ECO:0000313" key="3">
    <source>
        <dbReference type="EMBL" id="WWC70110.1"/>
    </source>
</evidence>
<reference evidence="3" key="2">
    <citation type="submission" date="2013-07" db="EMBL/GenBank/DDBJ databases">
        <authorList>
            <consortium name="The Broad Institute Genome Sequencing Platform"/>
            <person name="Cuomo C."/>
            <person name="Litvintseva A."/>
            <person name="Chen Y."/>
            <person name="Heitman J."/>
            <person name="Sun S."/>
            <person name="Springer D."/>
            <person name="Dromer F."/>
            <person name="Young S.K."/>
            <person name="Zeng Q."/>
            <person name="Gargeya S."/>
            <person name="Fitzgerald M."/>
            <person name="Abouelleil A."/>
            <person name="Alvarado L."/>
            <person name="Berlin A.M."/>
            <person name="Chapman S.B."/>
            <person name="Dewar J."/>
            <person name="Goldberg J."/>
            <person name="Griggs A."/>
            <person name="Gujja S."/>
            <person name="Hansen M."/>
            <person name="Howarth C."/>
            <person name="Imamovic A."/>
            <person name="Larimer J."/>
            <person name="McCowan C."/>
            <person name="Murphy C."/>
            <person name="Pearson M."/>
            <person name="Priest M."/>
            <person name="Roberts A."/>
            <person name="Saif S."/>
            <person name="Shea T."/>
            <person name="Sykes S."/>
            <person name="Wortman J."/>
            <person name="Nusbaum C."/>
            <person name="Birren B."/>
        </authorList>
    </citation>
    <scope>NUCLEOTIDE SEQUENCE</scope>
    <source>
        <strain evidence="3">CBS 10737</strain>
    </source>
</reference>
<reference evidence="2" key="1">
    <citation type="submission" date="2013-07" db="EMBL/GenBank/DDBJ databases">
        <title>The Genome Sequence of Cryptococcus pinus CBS10737.</title>
        <authorList>
            <consortium name="The Broad Institute Genome Sequencing Platform"/>
            <person name="Cuomo C."/>
            <person name="Litvintseva A."/>
            <person name="Chen Y."/>
            <person name="Heitman J."/>
            <person name="Sun S."/>
            <person name="Springer D."/>
            <person name="Dromer F."/>
            <person name="Young S.K."/>
            <person name="Zeng Q."/>
            <person name="Gargeya S."/>
            <person name="Fitzgerald M."/>
            <person name="Abouelleil A."/>
            <person name="Alvarado L."/>
            <person name="Berlin A.M."/>
            <person name="Chapman S.B."/>
            <person name="Dewar J."/>
            <person name="Goldberg J."/>
            <person name="Griggs A."/>
            <person name="Gujja S."/>
            <person name="Hansen M."/>
            <person name="Howarth C."/>
            <person name="Imamovic A."/>
            <person name="Larimer J."/>
            <person name="McCowan C."/>
            <person name="Murphy C."/>
            <person name="Pearson M."/>
            <person name="Priest M."/>
            <person name="Roberts A."/>
            <person name="Saif S."/>
            <person name="Shea T."/>
            <person name="Sykes S."/>
            <person name="Wortman J."/>
            <person name="Nusbaum C."/>
            <person name="Birren B."/>
        </authorList>
    </citation>
    <scope>NUCLEOTIDE SEQUENCE [LARGE SCALE GENOMIC DNA]</scope>
    <source>
        <strain evidence="2">CBS 10737</strain>
    </source>
</reference>
<feature type="coiled-coil region" evidence="1">
    <location>
        <begin position="171"/>
        <end position="234"/>
    </location>
</feature>
<accession>A0A1B9I2R0</accession>
<dbReference type="GeneID" id="30172736"/>
<name>A0A1B9I2R0_9TREE</name>
<dbReference type="EMBL" id="CP144523">
    <property type="protein sequence ID" value="WWC70110.1"/>
    <property type="molecule type" value="Genomic_DNA"/>
</dbReference>
<reference evidence="2" key="3">
    <citation type="submission" date="2016-07" db="EMBL/GenBank/DDBJ databases">
        <title>Evolution of pathogenesis and genome organization in the Tremellales.</title>
        <authorList>
            <person name="Cuomo C."/>
            <person name="Litvintseva A."/>
            <person name="Heitman J."/>
            <person name="Chen Y."/>
            <person name="Sun S."/>
            <person name="Springer D."/>
            <person name="Dromer F."/>
            <person name="Young S."/>
            <person name="Zeng Q."/>
            <person name="Chapman S."/>
            <person name="Gujja S."/>
            <person name="Saif S."/>
            <person name="Birren B."/>
        </authorList>
    </citation>
    <scope>NUCLEOTIDE SEQUENCE</scope>
    <source>
        <strain evidence="2">CBS 10737</strain>
    </source>
</reference>
<dbReference type="Proteomes" id="UP000094020">
    <property type="component" value="Chromosome 5"/>
</dbReference>
<evidence type="ECO:0000313" key="2">
    <source>
        <dbReference type="EMBL" id="OCF49840.1"/>
    </source>
</evidence>
<organism evidence="2">
    <name type="scientific">Kwoniella pini CBS 10737</name>
    <dbReference type="NCBI Taxonomy" id="1296096"/>
    <lineage>
        <taxon>Eukaryota</taxon>
        <taxon>Fungi</taxon>
        <taxon>Dikarya</taxon>
        <taxon>Basidiomycota</taxon>
        <taxon>Agaricomycotina</taxon>
        <taxon>Tremellomycetes</taxon>
        <taxon>Tremellales</taxon>
        <taxon>Cryptococcaceae</taxon>
        <taxon>Kwoniella</taxon>
    </lineage>
</organism>